<evidence type="ECO:0000259" key="5">
    <source>
        <dbReference type="Pfam" id="PF00580"/>
    </source>
</evidence>
<evidence type="ECO:0000256" key="3">
    <source>
        <dbReference type="ARBA" id="ARBA00022806"/>
    </source>
</evidence>
<dbReference type="SUPFAM" id="SSF52540">
    <property type="entry name" value="P-loop containing nucleoside triphosphate hydrolases"/>
    <property type="match status" value="1"/>
</dbReference>
<sequence length="78" mass="8765">MAKSNPEQLKVINITESPLLVIAGPGAGKTKTLVDRVCHLIYDRNFLRGYEAMQERIEPGQIVCFGSPFPEMRSKKFV</sequence>
<dbReference type="InterPro" id="IPR027417">
    <property type="entry name" value="P-loop_NTPase"/>
</dbReference>
<dbReference type="GO" id="GO:0016787">
    <property type="term" value="F:hydrolase activity"/>
    <property type="evidence" value="ECO:0007669"/>
    <property type="project" value="UniProtKB-KW"/>
</dbReference>
<feature type="domain" description="UvrD-like helicase ATP-binding" evidence="5">
    <location>
        <begin position="5"/>
        <end position="45"/>
    </location>
</feature>
<keyword evidence="7" id="KW-1185">Reference proteome</keyword>
<keyword evidence="1" id="KW-0547">Nucleotide-binding</keyword>
<dbReference type="GO" id="GO:0004386">
    <property type="term" value="F:helicase activity"/>
    <property type="evidence" value="ECO:0007669"/>
    <property type="project" value="UniProtKB-KW"/>
</dbReference>
<dbReference type="Proteomes" id="UP000231134">
    <property type="component" value="Unassembled WGS sequence"/>
</dbReference>
<organism evidence="6 7">
    <name type="scientific">Hallerella succinigenes</name>
    <dbReference type="NCBI Taxonomy" id="1896222"/>
    <lineage>
        <taxon>Bacteria</taxon>
        <taxon>Pseudomonadati</taxon>
        <taxon>Fibrobacterota</taxon>
        <taxon>Fibrobacteria</taxon>
        <taxon>Fibrobacterales</taxon>
        <taxon>Fibrobacteraceae</taxon>
        <taxon>Hallerella</taxon>
    </lineage>
</organism>
<accession>A0A2M9A4L3</accession>
<protein>
    <submittedName>
        <fullName evidence="6">UvrD/REP helicase N-terminal domain-containing protein</fullName>
    </submittedName>
</protein>
<keyword evidence="2" id="KW-0378">Hydrolase</keyword>
<dbReference type="AlphaFoldDB" id="A0A2M9A4L3"/>
<dbReference type="EMBL" id="PGEX01000001">
    <property type="protein sequence ID" value="PJJ40666.1"/>
    <property type="molecule type" value="Genomic_DNA"/>
</dbReference>
<proteinExistence type="predicted"/>
<evidence type="ECO:0000256" key="2">
    <source>
        <dbReference type="ARBA" id="ARBA00022801"/>
    </source>
</evidence>
<keyword evidence="4" id="KW-0067">ATP-binding</keyword>
<dbReference type="Gene3D" id="3.40.50.300">
    <property type="entry name" value="P-loop containing nucleotide triphosphate hydrolases"/>
    <property type="match status" value="1"/>
</dbReference>
<comment type="caution">
    <text evidence="6">The sequence shown here is derived from an EMBL/GenBank/DDBJ whole genome shotgun (WGS) entry which is preliminary data.</text>
</comment>
<keyword evidence="3 6" id="KW-0347">Helicase</keyword>
<evidence type="ECO:0000256" key="1">
    <source>
        <dbReference type="ARBA" id="ARBA00022741"/>
    </source>
</evidence>
<dbReference type="GO" id="GO:0005524">
    <property type="term" value="F:ATP binding"/>
    <property type="evidence" value="ECO:0007669"/>
    <property type="project" value="UniProtKB-KW"/>
</dbReference>
<evidence type="ECO:0000313" key="7">
    <source>
        <dbReference type="Proteomes" id="UP000231134"/>
    </source>
</evidence>
<evidence type="ECO:0000256" key="4">
    <source>
        <dbReference type="ARBA" id="ARBA00022840"/>
    </source>
</evidence>
<dbReference type="OrthoDB" id="9806690at2"/>
<evidence type="ECO:0000313" key="6">
    <source>
        <dbReference type="EMBL" id="PJJ40666.1"/>
    </source>
</evidence>
<dbReference type="InterPro" id="IPR014016">
    <property type="entry name" value="UvrD-like_ATP-bd"/>
</dbReference>
<reference evidence="6 7" key="1">
    <citation type="submission" date="2017-11" db="EMBL/GenBank/DDBJ databases">
        <title>Animal gut microbial communities from fecal samples from Wisconsin, USA.</title>
        <authorList>
            <person name="Neumann A."/>
        </authorList>
    </citation>
    <scope>NUCLEOTIDE SEQUENCE [LARGE SCALE GENOMIC DNA]</scope>
    <source>
        <strain evidence="6 7">UWS3</strain>
    </source>
</reference>
<name>A0A2M9A4L3_9BACT</name>
<gene>
    <name evidence="6" type="ORF">BGX16_0601</name>
</gene>
<dbReference type="Pfam" id="PF00580">
    <property type="entry name" value="UvrD-helicase"/>
    <property type="match status" value="1"/>
</dbReference>